<comment type="caution">
    <text evidence="15">The sequence shown here is derived from an EMBL/GenBank/DDBJ whole genome shotgun (WGS) entry which is preliminary data.</text>
</comment>
<accession>A0AAN7GRP8</accession>
<evidence type="ECO:0000256" key="1">
    <source>
        <dbReference type="ARBA" id="ARBA00001936"/>
    </source>
</evidence>
<dbReference type="Pfam" id="PF00481">
    <property type="entry name" value="PP2C"/>
    <property type="match status" value="1"/>
</dbReference>
<dbReference type="Gene3D" id="3.60.40.10">
    <property type="entry name" value="PPM-type phosphatase domain"/>
    <property type="match status" value="1"/>
</dbReference>
<dbReference type="EMBL" id="JAXIOK010000018">
    <property type="protein sequence ID" value="KAK4749941.1"/>
    <property type="molecule type" value="Genomic_DNA"/>
</dbReference>
<gene>
    <name evidence="15" type="ORF">SAY87_027390</name>
</gene>
<organism evidence="15 16">
    <name type="scientific">Trapa incisa</name>
    <dbReference type="NCBI Taxonomy" id="236973"/>
    <lineage>
        <taxon>Eukaryota</taxon>
        <taxon>Viridiplantae</taxon>
        <taxon>Streptophyta</taxon>
        <taxon>Embryophyta</taxon>
        <taxon>Tracheophyta</taxon>
        <taxon>Spermatophyta</taxon>
        <taxon>Magnoliopsida</taxon>
        <taxon>eudicotyledons</taxon>
        <taxon>Gunneridae</taxon>
        <taxon>Pentapetalae</taxon>
        <taxon>rosids</taxon>
        <taxon>malvids</taxon>
        <taxon>Myrtales</taxon>
        <taxon>Lythraceae</taxon>
        <taxon>Trapa</taxon>
    </lineage>
</organism>
<name>A0AAN7GRP8_9MYRT</name>
<evidence type="ECO:0000256" key="8">
    <source>
        <dbReference type="ARBA" id="ARBA00022912"/>
    </source>
</evidence>
<dbReference type="InterPro" id="IPR036457">
    <property type="entry name" value="PPM-type-like_dom_sf"/>
</dbReference>
<evidence type="ECO:0000256" key="6">
    <source>
        <dbReference type="ARBA" id="ARBA00022801"/>
    </source>
</evidence>
<dbReference type="InterPro" id="IPR001932">
    <property type="entry name" value="PPM-type_phosphatase-like_dom"/>
</dbReference>
<dbReference type="Pfam" id="PF02704">
    <property type="entry name" value="GASA"/>
    <property type="match status" value="1"/>
</dbReference>
<keyword evidence="6 12" id="KW-0378">Hydrolase</keyword>
<dbReference type="GO" id="GO:0046872">
    <property type="term" value="F:metal ion binding"/>
    <property type="evidence" value="ECO:0007669"/>
    <property type="project" value="UniProtKB-KW"/>
</dbReference>
<evidence type="ECO:0000256" key="3">
    <source>
        <dbReference type="ARBA" id="ARBA00006702"/>
    </source>
</evidence>
<sequence length="452" mass="50430">MAFGPFETCFGMFDGCGDELLWDMDLKPHAVGDYSMAVVQANSCLEDQAQVMTSPSSTLVGVYDGHGGPDAARFVKHKLFPYINEFAKEQGGLSSDSIRKAFDATEEDFLNLVRRSLRAQPEIGKMGSCCLVGAITVDDIYVANLGDSRAVLGQRVFNGKNHSVVAERLSTDHNVRDREVRKEVRALNPDDSRIVMNCYGVWRVKGVLTVSRSIGDAFLKDVEINRDPLIKKYASTILLKRPALTAEPSIVKRKLKDEDMFIIFASDGLWEKLTDQAAAEIVYKSPRAGIAKRLVRAALDEAARQNGMSHREITKIRKGARRHYHDDITVVVIYLDHHSEAHTKLECVNAPTDIFTLHSKEVMMMRKLLFAVLLCSLLLSSTFMEPVIARSVYCTKRCKARCAKAGVRNRCLKSCYICCAQCGCVPSHTYGNKHQCPCYRHKRGSNGKPKCP</sequence>
<dbReference type="EC" id="3.1.3.16" evidence="4"/>
<evidence type="ECO:0000256" key="10">
    <source>
        <dbReference type="ARBA" id="ARBA00047761"/>
    </source>
</evidence>
<feature type="transmembrane region" description="Helical" evidence="13">
    <location>
        <begin position="368"/>
        <end position="389"/>
    </location>
</feature>
<evidence type="ECO:0000256" key="11">
    <source>
        <dbReference type="ARBA" id="ARBA00048336"/>
    </source>
</evidence>
<dbReference type="SMART" id="SM00332">
    <property type="entry name" value="PP2Cc"/>
    <property type="match status" value="1"/>
</dbReference>
<keyword evidence="13" id="KW-1133">Transmembrane helix</keyword>
<dbReference type="AlphaFoldDB" id="A0AAN7GRP8"/>
<dbReference type="SUPFAM" id="SSF81606">
    <property type="entry name" value="PP2C-like"/>
    <property type="match status" value="1"/>
</dbReference>
<keyword evidence="7" id="KW-0460">Magnesium</keyword>
<proteinExistence type="inferred from homology"/>
<evidence type="ECO:0000313" key="16">
    <source>
        <dbReference type="Proteomes" id="UP001345219"/>
    </source>
</evidence>
<dbReference type="InterPro" id="IPR003854">
    <property type="entry name" value="GASA"/>
</dbReference>
<comment type="catalytic activity">
    <reaction evidence="11">
        <text>O-phospho-L-threonyl-[protein] + H2O = L-threonyl-[protein] + phosphate</text>
        <dbReference type="Rhea" id="RHEA:47004"/>
        <dbReference type="Rhea" id="RHEA-COMP:11060"/>
        <dbReference type="Rhea" id="RHEA-COMP:11605"/>
        <dbReference type="ChEBI" id="CHEBI:15377"/>
        <dbReference type="ChEBI" id="CHEBI:30013"/>
        <dbReference type="ChEBI" id="CHEBI:43474"/>
        <dbReference type="ChEBI" id="CHEBI:61977"/>
        <dbReference type="EC" id="3.1.3.16"/>
    </reaction>
</comment>
<comment type="catalytic activity">
    <reaction evidence="10">
        <text>O-phospho-L-seryl-[protein] + H2O = L-seryl-[protein] + phosphate</text>
        <dbReference type="Rhea" id="RHEA:20629"/>
        <dbReference type="Rhea" id="RHEA-COMP:9863"/>
        <dbReference type="Rhea" id="RHEA-COMP:11604"/>
        <dbReference type="ChEBI" id="CHEBI:15377"/>
        <dbReference type="ChEBI" id="CHEBI:29999"/>
        <dbReference type="ChEBI" id="CHEBI:43474"/>
        <dbReference type="ChEBI" id="CHEBI:83421"/>
        <dbReference type="EC" id="3.1.3.16"/>
    </reaction>
</comment>
<dbReference type="InterPro" id="IPR015655">
    <property type="entry name" value="PP2C"/>
</dbReference>
<keyword evidence="13" id="KW-0472">Membrane</keyword>
<keyword evidence="9" id="KW-0464">Manganese</keyword>
<keyword evidence="8 12" id="KW-0904">Protein phosphatase</keyword>
<dbReference type="PROSITE" id="PS51746">
    <property type="entry name" value="PPM_2"/>
    <property type="match status" value="1"/>
</dbReference>
<reference evidence="15 16" key="1">
    <citation type="journal article" date="2023" name="Hortic Res">
        <title>Pangenome of water caltrop reveals structural variations and asymmetric subgenome divergence after allopolyploidization.</title>
        <authorList>
            <person name="Zhang X."/>
            <person name="Chen Y."/>
            <person name="Wang L."/>
            <person name="Yuan Y."/>
            <person name="Fang M."/>
            <person name="Shi L."/>
            <person name="Lu R."/>
            <person name="Comes H.P."/>
            <person name="Ma Y."/>
            <person name="Chen Y."/>
            <person name="Huang G."/>
            <person name="Zhou Y."/>
            <person name="Zheng Z."/>
            <person name="Qiu Y."/>
        </authorList>
    </citation>
    <scope>NUCLEOTIDE SEQUENCE [LARGE SCALE GENOMIC DNA]</scope>
    <source>
        <tissue evidence="15">Roots</tissue>
    </source>
</reference>
<dbReference type="CDD" id="cd00143">
    <property type="entry name" value="PP2Cc"/>
    <property type="match status" value="1"/>
</dbReference>
<dbReference type="InterPro" id="IPR000222">
    <property type="entry name" value="PP2C_BS"/>
</dbReference>
<dbReference type="Proteomes" id="UP001345219">
    <property type="component" value="Chromosome 21"/>
</dbReference>
<dbReference type="PROSITE" id="PS01032">
    <property type="entry name" value="PPM_1"/>
    <property type="match status" value="1"/>
</dbReference>
<dbReference type="GO" id="GO:0004722">
    <property type="term" value="F:protein serine/threonine phosphatase activity"/>
    <property type="evidence" value="ECO:0007669"/>
    <property type="project" value="UniProtKB-EC"/>
</dbReference>
<evidence type="ECO:0000256" key="13">
    <source>
        <dbReference type="SAM" id="Phobius"/>
    </source>
</evidence>
<evidence type="ECO:0000256" key="2">
    <source>
        <dbReference type="ARBA" id="ARBA00001946"/>
    </source>
</evidence>
<keyword evidence="13" id="KW-0812">Transmembrane</keyword>
<feature type="domain" description="PPM-type phosphatase" evidence="14">
    <location>
        <begin position="33"/>
        <end position="335"/>
    </location>
</feature>
<evidence type="ECO:0000313" key="15">
    <source>
        <dbReference type="EMBL" id="KAK4749941.1"/>
    </source>
</evidence>
<evidence type="ECO:0000256" key="5">
    <source>
        <dbReference type="ARBA" id="ARBA00022723"/>
    </source>
</evidence>
<dbReference type="FunFam" id="3.60.40.10:FF:000020">
    <property type="entry name" value="Probable protein phosphatase 2C 42"/>
    <property type="match status" value="1"/>
</dbReference>
<keyword evidence="5" id="KW-0479">Metal-binding</keyword>
<protein>
    <recommendedName>
        <fullName evidence="4">protein-serine/threonine phosphatase</fullName>
        <ecNumber evidence="4">3.1.3.16</ecNumber>
    </recommendedName>
</protein>
<evidence type="ECO:0000256" key="4">
    <source>
        <dbReference type="ARBA" id="ARBA00013081"/>
    </source>
</evidence>
<evidence type="ECO:0000259" key="14">
    <source>
        <dbReference type="PROSITE" id="PS51746"/>
    </source>
</evidence>
<keyword evidence="16" id="KW-1185">Reference proteome</keyword>
<evidence type="ECO:0000256" key="9">
    <source>
        <dbReference type="ARBA" id="ARBA00023211"/>
    </source>
</evidence>
<dbReference type="PANTHER" id="PTHR47992">
    <property type="entry name" value="PROTEIN PHOSPHATASE"/>
    <property type="match status" value="1"/>
</dbReference>
<evidence type="ECO:0000256" key="7">
    <source>
        <dbReference type="ARBA" id="ARBA00022842"/>
    </source>
</evidence>
<comment type="cofactor">
    <cofactor evidence="1">
        <name>Mn(2+)</name>
        <dbReference type="ChEBI" id="CHEBI:29035"/>
    </cofactor>
</comment>
<comment type="cofactor">
    <cofactor evidence="2">
        <name>Mg(2+)</name>
        <dbReference type="ChEBI" id="CHEBI:18420"/>
    </cofactor>
</comment>
<evidence type="ECO:0000256" key="12">
    <source>
        <dbReference type="RuleBase" id="RU003465"/>
    </source>
</evidence>
<comment type="similarity">
    <text evidence="3 12">Belongs to the PP2C family.</text>
</comment>